<gene>
    <name evidence="2" type="ORF">RR48_03517</name>
</gene>
<evidence type="ECO:0000313" key="3">
    <source>
        <dbReference type="Proteomes" id="UP000053240"/>
    </source>
</evidence>
<accession>A0A0N1IPQ9</accession>
<keyword evidence="1" id="KW-0732">Signal</keyword>
<dbReference type="InParanoid" id="A0A0N1IPQ9"/>
<evidence type="ECO:0000313" key="2">
    <source>
        <dbReference type="EMBL" id="KPJ17556.1"/>
    </source>
</evidence>
<dbReference type="AlphaFoldDB" id="A0A0N1IPQ9"/>
<dbReference type="EMBL" id="KQ460129">
    <property type="protein sequence ID" value="KPJ17556.1"/>
    <property type="molecule type" value="Genomic_DNA"/>
</dbReference>
<reference evidence="2 3" key="1">
    <citation type="journal article" date="2015" name="Nat. Commun.">
        <title>Outbred genome sequencing and CRISPR/Cas9 gene editing in butterflies.</title>
        <authorList>
            <person name="Li X."/>
            <person name="Fan D."/>
            <person name="Zhang W."/>
            <person name="Liu G."/>
            <person name="Zhang L."/>
            <person name="Zhao L."/>
            <person name="Fang X."/>
            <person name="Chen L."/>
            <person name="Dong Y."/>
            <person name="Chen Y."/>
            <person name="Ding Y."/>
            <person name="Zhao R."/>
            <person name="Feng M."/>
            <person name="Zhu Y."/>
            <person name="Feng Y."/>
            <person name="Jiang X."/>
            <person name="Zhu D."/>
            <person name="Xiang H."/>
            <person name="Feng X."/>
            <person name="Li S."/>
            <person name="Wang J."/>
            <person name="Zhang G."/>
            <person name="Kronforst M.R."/>
            <person name="Wang W."/>
        </authorList>
    </citation>
    <scope>NUCLEOTIDE SEQUENCE [LARGE SCALE GENOMIC DNA]</scope>
    <source>
        <strain evidence="2">Ya'a_city_454_Pm</strain>
        <tissue evidence="2">Whole body</tissue>
    </source>
</reference>
<keyword evidence="3" id="KW-1185">Reference proteome</keyword>
<evidence type="ECO:0008006" key="4">
    <source>
        <dbReference type="Google" id="ProtNLM"/>
    </source>
</evidence>
<proteinExistence type="predicted"/>
<evidence type="ECO:0000256" key="1">
    <source>
        <dbReference type="SAM" id="SignalP"/>
    </source>
</evidence>
<name>A0A0N1IPQ9_PAPMA</name>
<sequence>MSTKMYFIILLMFGFFVISRQGKRIRGLKHSKQSRNTEEVPNRGIAIITLHDVAAARISLTHMNKLRLLTSMRSWYNNSRKINR</sequence>
<feature type="signal peptide" evidence="1">
    <location>
        <begin position="1"/>
        <end position="22"/>
    </location>
</feature>
<feature type="chain" id="PRO_5005874086" description="Secreted protein" evidence="1">
    <location>
        <begin position="23"/>
        <end position="84"/>
    </location>
</feature>
<organism evidence="2 3">
    <name type="scientific">Papilio machaon</name>
    <name type="common">Old World swallowtail butterfly</name>
    <dbReference type="NCBI Taxonomy" id="76193"/>
    <lineage>
        <taxon>Eukaryota</taxon>
        <taxon>Metazoa</taxon>
        <taxon>Ecdysozoa</taxon>
        <taxon>Arthropoda</taxon>
        <taxon>Hexapoda</taxon>
        <taxon>Insecta</taxon>
        <taxon>Pterygota</taxon>
        <taxon>Neoptera</taxon>
        <taxon>Endopterygota</taxon>
        <taxon>Lepidoptera</taxon>
        <taxon>Glossata</taxon>
        <taxon>Ditrysia</taxon>
        <taxon>Papilionoidea</taxon>
        <taxon>Papilionidae</taxon>
        <taxon>Papilioninae</taxon>
        <taxon>Papilio</taxon>
    </lineage>
</organism>
<protein>
    <recommendedName>
        <fullName evidence="4">Secreted protein</fullName>
    </recommendedName>
</protein>
<dbReference type="Proteomes" id="UP000053240">
    <property type="component" value="Unassembled WGS sequence"/>
</dbReference>